<evidence type="ECO:0000259" key="1">
    <source>
        <dbReference type="Pfam" id="PF00501"/>
    </source>
</evidence>
<dbReference type="Pfam" id="PF13193">
    <property type="entry name" value="AMP-binding_C"/>
    <property type="match status" value="1"/>
</dbReference>
<dbReference type="InterPro" id="IPR042099">
    <property type="entry name" value="ANL_N_sf"/>
</dbReference>
<keyword evidence="4" id="KW-1185">Reference proteome</keyword>
<gene>
    <name evidence="3" type="ORF">Rhow_008748</name>
</gene>
<evidence type="ECO:0000259" key="2">
    <source>
        <dbReference type="Pfam" id="PF13193"/>
    </source>
</evidence>
<dbReference type="InterPro" id="IPR000873">
    <property type="entry name" value="AMP-dep_synth/lig_dom"/>
</dbReference>
<dbReference type="Proteomes" id="UP000287519">
    <property type="component" value="Unassembled WGS sequence"/>
</dbReference>
<evidence type="ECO:0000313" key="4">
    <source>
        <dbReference type="Proteomes" id="UP000287519"/>
    </source>
</evidence>
<feature type="domain" description="AMP-binding enzyme C-terminal" evidence="2">
    <location>
        <begin position="447"/>
        <end position="522"/>
    </location>
</feature>
<dbReference type="SUPFAM" id="SSF56801">
    <property type="entry name" value="Acetyl-CoA synthetase-like"/>
    <property type="match status" value="1"/>
</dbReference>
<dbReference type="GO" id="GO:0031956">
    <property type="term" value="F:medium-chain fatty acid-CoA ligase activity"/>
    <property type="evidence" value="ECO:0007669"/>
    <property type="project" value="TreeGrafter"/>
</dbReference>
<dbReference type="InterPro" id="IPR045851">
    <property type="entry name" value="AMP-bd_C_sf"/>
</dbReference>
<name>A0A402CL44_RHOWR</name>
<dbReference type="Gene3D" id="3.40.50.12780">
    <property type="entry name" value="N-terminal domain of ligase-like"/>
    <property type="match status" value="1"/>
</dbReference>
<dbReference type="PANTHER" id="PTHR43201:SF32">
    <property type="entry name" value="2-SUCCINYLBENZOATE--COA LIGASE, CHLOROPLASTIC_PEROXISOMAL"/>
    <property type="match status" value="1"/>
</dbReference>
<comment type="caution">
    <text evidence="3">The sequence shown here is derived from an EMBL/GenBank/DDBJ whole genome shotgun (WGS) entry which is preliminary data.</text>
</comment>
<feature type="domain" description="AMP-dependent synthetase/ligase" evidence="1">
    <location>
        <begin position="53"/>
        <end position="395"/>
    </location>
</feature>
<dbReference type="Gene3D" id="3.30.300.30">
    <property type="match status" value="1"/>
</dbReference>
<organism evidence="3 4">
    <name type="scientific">Rhodococcus wratislaviensis</name>
    <name type="common">Tsukamurella wratislaviensis</name>
    <dbReference type="NCBI Taxonomy" id="44752"/>
    <lineage>
        <taxon>Bacteria</taxon>
        <taxon>Bacillati</taxon>
        <taxon>Actinomycetota</taxon>
        <taxon>Actinomycetes</taxon>
        <taxon>Mycobacteriales</taxon>
        <taxon>Nocardiaceae</taxon>
        <taxon>Rhodococcus</taxon>
    </lineage>
</organism>
<dbReference type="InterPro" id="IPR025110">
    <property type="entry name" value="AMP-bd_C"/>
</dbReference>
<dbReference type="Pfam" id="PF00501">
    <property type="entry name" value="AMP-binding"/>
    <property type="match status" value="1"/>
</dbReference>
<dbReference type="EMBL" id="BHYM01000092">
    <property type="protein sequence ID" value="GCE44327.1"/>
    <property type="molecule type" value="Genomic_DNA"/>
</dbReference>
<dbReference type="InterPro" id="IPR020845">
    <property type="entry name" value="AMP-binding_CS"/>
</dbReference>
<dbReference type="OrthoDB" id="9803968at2"/>
<dbReference type="RefSeq" id="WP_124395929.1">
    <property type="nucleotide sequence ID" value="NZ_BHYM01000092.1"/>
</dbReference>
<keyword evidence="3" id="KW-0436">Ligase</keyword>
<dbReference type="PROSITE" id="PS00455">
    <property type="entry name" value="AMP_BINDING"/>
    <property type="match status" value="1"/>
</dbReference>
<dbReference type="AlphaFoldDB" id="A0A402CL44"/>
<accession>A0A402CL44</accession>
<proteinExistence type="predicted"/>
<sequence length="538" mass="57021">MTTTEITTYDPEALRAKWYRDGWYSDRTAIDAIEAGGARFADVPVVFAGSASVVDTSVGAIHAEAVRIAAALQSLGVGPGDAVAVQLPNWFECAVAYEAVLLSGAVLVPIVHIYGPAEVTFILAQSAAKVLIMPEQIRSTVYTDRIAELTAVPTLEHVVIVGNGVPYGAIAWNDLPRDAEYAKPAVGSDEVCILVYTSGTTSAPKGVQHSHNSLLAEQRTAPQLLSAAPDAVHLVSFPPGHIAGVGSVLRPLLHGTRAVFMEVWDPAVAVDLIGRYGVTSTVGTPFHLTGILDLADTADKLATLSEFMVGAATVPDELGRRATGAGITTFRCYGSTEQPTITVGSVRDPEDARIHTDGAALPGVEIRILDESGLPVPTGADGEIVTRGPDQFVGYRDSSLDRASFTEDGWMRTGDLGHLDSHGRLTITDRIKDVIIRAGETISSGQLEDVLNEHRAVAEGVVVAAPDERYGEVAAAVVVLVPGSSLDLDEIRRHFASSGLAKQKTPEKLLVIDELPRTAVGKIRKADLRRDHFTKGGK</sequence>
<dbReference type="PANTHER" id="PTHR43201">
    <property type="entry name" value="ACYL-COA SYNTHETASE"/>
    <property type="match status" value="1"/>
</dbReference>
<evidence type="ECO:0000313" key="3">
    <source>
        <dbReference type="EMBL" id="GCE44327.1"/>
    </source>
</evidence>
<reference evidence="3 4" key="1">
    <citation type="submission" date="2018-11" db="EMBL/GenBank/DDBJ databases">
        <title>Microbial catabolism of amino acid.</title>
        <authorList>
            <person name="Hibi M."/>
            <person name="Ogawa J."/>
        </authorList>
    </citation>
    <scope>NUCLEOTIDE SEQUENCE [LARGE SCALE GENOMIC DNA]</scope>
    <source>
        <strain evidence="3 4">C31-06</strain>
    </source>
</reference>
<dbReference type="GO" id="GO:0006631">
    <property type="term" value="P:fatty acid metabolic process"/>
    <property type="evidence" value="ECO:0007669"/>
    <property type="project" value="TreeGrafter"/>
</dbReference>
<protein>
    <submittedName>
        <fullName evidence="3">Long-chain-fatty-acid--CoA ligase</fullName>
    </submittedName>
</protein>